<dbReference type="AlphaFoldDB" id="A0A645DL44"/>
<comment type="caution">
    <text evidence="1">The sequence shown here is derived from an EMBL/GenBank/DDBJ whole genome shotgun (WGS) entry which is preliminary data.</text>
</comment>
<proteinExistence type="predicted"/>
<evidence type="ECO:0000313" key="1">
    <source>
        <dbReference type="EMBL" id="MPM89788.1"/>
    </source>
</evidence>
<accession>A0A645DL44</accession>
<gene>
    <name evidence="1" type="ORF">SDC9_136900</name>
</gene>
<dbReference type="EMBL" id="VSSQ01037165">
    <property type="protein sequence ID" value="MPM89788.1"/>
    <property type="molecule type" value="Genomic_DNA"/>
</dbReference>
<name>A0A645DL44_9ZZZZ</name>
<sequence>MLLGSGGQAADARADVNAALIEVFLGQVESGILQSLPGGMNAELGVAIGPAHFLGIRKSRGRVEVFHFRRDLGVKLGGVESRDTVYATFSCEEILPVSFKVGAYRGDDTHAGNDYSAFGPIARHKK</sequence>
<protein>
    <submittedName>
        <fullName evidence="1">Uncharacterized protein</fullName>
    </submittedName>
</protein>
<reference evidence="1" key="1">
    <citation type="submission" date="2019-08" db="EMBL/GenBank/DDBJ databases">
        <authorList>
            <person name="Kucharzyk K."/>
            <person name="Murdoch R.W."/>
            <person name="Higgins S."/>
            <person name="Loffler F."/>
        </authorList>
    </citation>
    <scope>NUCLEOTIDE SEQUENCE</scope>
</reference>
<organism evidence="1">
    <name type="scientific">bioreactor metagenome</name>
    <dbReference type="NCBI Taxonomy" id="1076179"/>
    <lineage>
        <taxon>unclassified sequences</taxon>
        <taxon>metagenomes</taxon>
        <taxon>ecological metagenomes</taxon>
    </lineage>
</organism>